<name>A0A839K473_9FIRM</name>
<sequence length="472" mass="52850">MKKKLIALLLLIAVCFTVIPTNSLVAQAAGTETVTVNQWAYSDIMAGECYGIFPSTWSSMNMTKAITKSQFKTLLNGVKAKILESECAKEVREERPTIKKSITVEEALNAFYLVLSNYEYSKEIGFNSKGKPVDFMKKHGIYTGKNGEQKLTSKCSMEQAVVIASRLISYVYSELDCGSKGFLWEVKSGENTVYMLGSIHLADTSIYPFSNKIKQVYAESDALVVEANVLDQQDIASMEKYSFYTDGTTLKDHVSAETYQLIIETAKLAGLPESFISIAKPWYLFLLFESLATVGTSQDNQLSADVGIDMTFIKQASLDQKPIYAIEGLEKQCQILNSFSDELAEHLMVARAEILKAMINGTADQSTVDTNDVVNLMLDYWEEGDMDSFLALYYGDSTSEEALSPEVQAYMNEFQKKFYDDRDQNMADYIDKLLKTEGSNTYFVIVGSAHYLSENSVLKRLEKKGYQVDIVK</sequence>
<dbReference type="RefSeq" id="WP_228353990.1">
    <property type="nucleotide sequence ID" value="NZ_JACEGA010000001.1"/>
</dbReference>
<comment type="caution">
    <text evidence="2">The sequence shown here is derived from an EMBL/GenBank/DDBJ whole genome shotgun (WGS) entry which is preliminary data.</text>
</comment>
<dbReference type="PANTHER" id="PTHR40590">
    <property type="entry name" value="CYTOPLASMIC PROTEIN-RELATED"/>
    <property type="match status" value="1"/>
</dbReference>
<organism evidence="2 3">
    <name type="scientific">Variimorphobacter saccharofermentans</name>
    <dbReference type="NCBI Taxonomy" id="2755051"/>
    <lineage>
        <taxon>Bacteria</taxon>
        <taxon>Bacillati</taxon>
        <taxon>Bacillota</taxon>
        <taxon>Clostridia</taxon>
        <taxon>Lachnospirales</taxon>
        <taxon>Lachnospiraceae</taxon>
        <taxon>Variimorphobacter</taxon>
    </lineage>
</organism>
<dbReference type="CDD" id="cd14789">
    <property type="entry name" value="Tiki"/>
    <property type="match status" value="1"/>
</dbReference>
<dbReference type="AlphaFoldDB" id="A0A839K473"/>
<feature type="signal peptide" evidence="1">
    <location>
        <begin position="1"/>
        <end position="28"/>
    </location>
</feature>
<dbReference type="EMBL" id="JACEGA010000001">
    <property type="protein sequence ID" value="MBB2184410.1"/>
    <property type="molecule type" value="Genomic_DNA"/>
</dbReference>
<gene>
    <name evidence="2" type="ORF">H0486_16135</name>
</gene>
<dbReference type="Pfam" id="PF01963">
    <property type="entry name" value="TraB_PrgY_gumN"/>
    <property type="match status" value="1"/>
</dbReference>
<accession>A0A839K473</accession>
<evidence type="ECO:0000313" key="2">
    <source>
        <dbReference type="EMBL" id="MBB2184410.1"/>
    </source>
</evidence>
<keyword evidence="3" id="KW-1185">Reference proteome</keyword>
<dbReference type="InterPro" id="IPR002816">
    <property type="entry name" value="TraB/PrgY/GumN_fam"/>
</dbReference>
<keyword evidence="1" id="KW-0732">Signal</keyword>
<evidence type="ECO:0000313" key="3">
    <source>
        <dbReference type="Proteomes" id="UP000574276"/>
    </source>
</evidence>
<dbReference type="PANTHER" id="PTHR40590:SF1">
    <property type="entry name" value="CYTOPLASMIC PROTEIN"/>
    <property type="match status" value="1"/>
</dbReference>
<dbReference type="Proteomes" id="UP000574276">
    <property type="component" value="Unassembled WGS sequence"/>
</dbReference>
<feature type="chain" id="PRO_5032825555" evidence="1">
    <location>
        <begin position="29"/>
        <end position="472"/>
    </location>
</feature>
<reference evidence="2 3" key="1">
    <citation type="submission" date="2020-07" db="EMBL/GenBank/DDBJ databases">
        <title>Characterization and genome sequencing of isolate MD1, a novel member within the family Lachnospiraceae.</title>
        <authorList>
            <person name="Rettenmaier R."/>
            <person name="Di Bello L."/>
            <person name="Zinser C."/>
            <person name="Scheitz K."/>
            <person name="Liebl W."/>
            <person name="Zverlov V."/>
        </authorList>
    </citation>
    <scope>NUCLEOTIDE SEQUENCE [LARGE SCALE GENOMIC DNA]</scope>
    <source>
        <strain evidence="2 3">MD1</strain>
    </source>
</reference>
<evidence type="ECO:0000256" key="1">
    <source>
        <dbReference type="SAM" id="SignalP"/>
    </source>
</evidence>
<dbReference type="InterPro" id="IPR047111">
    <property type="entry name" value="YbaP-like"/>
</dbReference>
<proteinExistence type="predicted"/>
<protein>
    <submittedName>
        <fullName evidence="2">TraB/GumN family protein</fullName>
    </submittedName>
</protein>